<evidence type="ECO:0000313" key="1">
    <source>
        <dbReference type="EMBL" id="GGH54135.1"/>
    </source>
</evidence>
<evidence type="ECO:0000313" key="2">
    <source>
        <dbReference type="Proteomes" id="UP000600214"/>
    </source>
</evidence>
<dbReference type="Proteomes" id="UP000600214">
    <property type="component" value="Unassembled WGS sequence"/>
</dbReference>
<gene>
    <name evidence="1" type="ORF">GCM10007423_60340</name>
</gene>
<dbReference type="SUPFAM" id="SSF101898">
    <property type="entry name" value="NHL repeat"/>
    <property type="match status" value="1"/>
</dbReference>
<keyword evidence="2" id="KW-1185">Reference proteome</keyword>
<organism evidence="1 2">
    <name type="scientific">Dyadobacter endophyticus</name>
    <dbReference type="NCBI Taxonomy" id="1749036"/>
    <lineage>
        <taxon>Bacteria</taxon>
        <taxon>Pseudomonadati</taxon>
        <taxon>Bacteroidota</taxon>
        <taxon>Cytophagia</taxon>
        <taxon>Cytophagales</taxon>
        <taxon>Spirosomataceae</taxon>
        <taxon>Dyadobacter</taxon>
    </lineage>
</organism>
<accession>A0ABQ1ZC94</accession>
<protein>
    <submittedName>
        <fullName evidence="1">Uncharacterized protein</fullName>
    </submittedName>
</protein>
<sequence length="302" mass="33927">MYTVAMSATSELASFRYTGVSLSLFGRGRNVEFMNKLIYLWLAVKTVFCTCQPDHRTNHFKKVNAHYKNSKIGKLPAVASESSGLAKGPQPGTFWTHNDSGGKPELYLFDLDGKLLDTKAVPNAKNTDWEDLAQDGEGNIYIGDFGNNTSQRSTFDIYRFNPESNSSEHITFHYQAAAPDCEAFFYHRGSLYLFSKNWGKNKWVKLYRLPAEQGDHTIAASDSIRIDAQVTSAAIGPDGKTFALLTYGKVLLFETAGDNIDFSKPKGCFRFSRKQTEAIEFLNNTDMLITNEQGGFYRTTFR</sequence>
<name>A0ABQ1ZC94_9BACT</name>
<proteinExistence type="predicted"/>
<dbReference type="EMBL" id="BMIA01000007">
    <property type="protein sequence ID" value="GGH54135.1"/>
    <property type="molecule type" value="Genomic_DNA"/>
</dbReference>
<comment type="caution">
    <text evidence="1">The sequence shown here is derived from an EMBL/GenBank/DDBJ whole genome shotgun (WGS) entry which is preliminary data.</text>
</comment>
<reference evidence="2" key="1">
    <citation type="journal article" date="2019" name="Int. J. Syst. Evol. Microbiol.">
        <title>The Global Catalogue of Microorganisms (GCM) 10K type strain sequencing project: providing services to taxonomists for standard genome sequencing and annotation.</title>
        <authorList>
            <consortium name="The Broad Institute Genomics Platform"/>
            <consortium name="The Broad Institute Genome Sequencing Center for Infectious Disease"/>
            <person name="Wu L."/>
            <person name="Ma J."/>
        </authorList>
    </citation>
    <scope>NUCLEOTIDE SEQUENCE [LARGE SCALE GENOMIC DNA]</scope>
    <source>
        <strain evidence="2">CGMCC 1.15288</strain>
    </source>
</reference>